<protein>
    <submittedName>
        <fullName evidence="6">Twin transmembrane helix small protein</fullName>
    </submittedName>
</protein>
<evidence type="ECO:0000313" key="6">
    <source>
        <dbReference type="EMBL" id="MCK0530638.1"/>
    </source>
</evidence>
<name>A0ABT0DU37_9SPHN</name>
<feature type="domain" description="HIG1" evidence="5">
    <location>
        <begin position="1"/>
        <end position="77"/>
    </location>
</feature>
<organism evidence="6 7">
    <name type="scientific">Sphingobium agri</name>
    <dbReference type="NCBI Taxonomy" id="2933566"/>
    <lineage>
        <taxon>Bacteria</taxon>
        <taxon>Pseudomonadati</taxon>
        <taxon>Pseudomonadota</taxon>
        <taxon>Alphaproteobacteria</taxon>
        <taxon>Sphingomonadales</taxon>
        <taxon>Sphingomonadaceae</taxon>
        <taxon>Sphingobium</taxon>
    </lineage>
</organism>
<dbReference type="RefSeq" id="WP_097092341.1">
    <property type="nucleotide sequence ID" value="NZ_JALKHS010000006.1"/>
</dbReference>
<accession>A0ABT0DU37</accession>
<keyword evidence="3 4" id="KW-0472">Membrane</keyword>
<dbReference type="Pfam" id="PF04588">
    <property type="entry name" value="HIG_1_N"/>
    <property type="match status" value="1"/>
</dbReference>
<evidence type="ECO:0000256" key="4">
    <source>
        <dbReference type="SAM" id="Phobius"/>
    </source>
</evidence>
<comment type="caution">
    <text evidence="6">The sequence shown here is derived from an EMBL/GenBank/DDBJ whole genome shotgun (WGS) entry which is preliminary data.</text>
</comment>
<evidence type="ECO:0000256" key="2">
    <source>
        <dbReference type="ARBA" id="ARBA00022989"/>
    </source>
</evidence>
<evidence type="ECO:0000256" key="1">
    <source>
        <dbReference type="ARBA" id="ARBA00022692"/>
    </source>
</evidence>
<keyword evidence="1 4" id="KW-0812">Transmembrane</keyword>
<dbReference type="NCBIfam" id="NF033233">
    <property type="entry name" value="twin_helix"/>
    <property type="match status" value="1"/>
</dbReference>
<sequence length="77" mass="8238">MNIILVIALVLAMAATLFALVRGIIAFLQTTKEQLNAPDGTPSPSSLKQNKMMMNRILFQAAAVIIVAILLLMKGNG</sequence>
<dbReference type="EMBL" id="JALKHS010000006">
    <property type="protein sequence ID" value="MCK0530638.1"/>
    <property type="molecule type" value="Genomic_DNA"/>
</dbReference>
<dbReference type="Proteomes" id="UP001203512">
    <property type="component" value="Unassembled WGS sequence"/>
</dbReference>
<gene>
    <name evidence="6" type="ORF">MU848_03450</name>
</gene>
<evidence type="ECO:0000256" key="3">
    <source>
        <dbReference type="ARBA" id="ARBA00023136"/>
    </source>
</evidence>
<keyword evidence="2 4" id="KW-1133">Transmembrane helix</keyword>
<dbReference type="InterPro" id="IPR007667">
    <property type="entry name" value="Hypoxia_induced_domain"/>
</dbReference>
<proteinExistence type="predicted"/>
<evidence type="ECO:0000259" key="5">
    <source>
        <dbReference type="PROSITE" id="PS51503"/>
    </source>
</evidence>
<keyword evidence="7" id="KW-1185">Reference proteome</keyword>
<dbReference type="PROSITE" id="PS51503">
    <property type="entry name" value="HIG1"/>
    <property type="match status" value="1"/>
</dbReference>
<reference evidence="6 7" key="1">
    <citation type="submission" date="2022-04" db="EMBL/GenBank/DDBJ databases">
        <authorList>
            <person name="Huq M.A."/>
        </authorList>
    </citation>
    <scope>NUCLEOTIDE SEQUENCE [LARGE SCALE GENOMIC DNA]</scope>
    <source>
        <strain evidence="6 7">MAH-33</strain>
    </source>
</reference>
<evidence type="ECO:0000313" key="7">
    <source>
        <dbReference type="Proteomes" id="UP001203512"/>
    </source>
</evidence>
<feature type="transmembrane region" description="Helical" evidence="4">
    <location>
        <begin position="53"/>
        <end position="73"/>
    </location>
</feature>